<gene>
    <name evidence="3" type="ordered locus">Nham_3342</name>
</gene>
<evidence type="ECO:0000256" key="2">
    <source>
        <dbReference type="SAM" id="Phobius"/>
    </source>
</evidence>
<dbReference type="EMBL" id="CP000319">
    <property type="protein sequence ID" value="ABE64074.1"/>
    <property type="molecule type" value="Genomic_DNA"/>
</dbReference>
<dbReference type="HOGENOM" id="CLU_072266_2_0_5"/>
<keyword evidence="2" id="KW-1133">Transmembrane helix</keyword>
<evidence type="ECO:0008006" key="5">
    <source>
        <dbReference type="Google" id="ProtNLM"/>
    </source>
</evidence>
<accession>Q1QI73</accession>
<keyword evidence="4" id="KW-1185">Reference proteome</keyword>
<keyword evidence="2" id="KW-0472">Membrane</keyword>
<organism evidence="3 4">
    <name type="scientific">Nitrobacter hamburgensis (strain DSM 10229 / NCIMB 13809 / X14)</name>
    <dbReference type="NCBI Taxonomy" id="323097"/>
    <lineage>
        <taxon>Bacteria</taxon>
        <taxon>Pseudomonadati</taxon>
        <taxon>Pseudomonadota</taxon>
        <taxon>Alphaproteobacteria</taxon>
        <taxon>Hyphomicrobiales</taxon>
        <taxon>Nitrobacteraceae</taxon>
        <taxon>Nitrobacter</taxon>
    </lineage>
</organism>
<dbReference type="Proteomes" id="UP000001953">
    <property type="component" value="Chromosome"/>
</dbReference>
<dbReference type="RefSeq" id="WP_011511727.1">
    <property type="nucleotide sequence ID" value="NC_007964.1"/>
</dbReference>
<dbReference type="AlphaFoldDB" id="Q1QI73"/>
<evidence type="ECO:0000313" key="3">
    <source>
        <dbReference type="EMBL" id="ABE64074.1"/>
    </source>
</evidence>
<name>Q1QI73_NITHX</name>
<proteinExistence type="predicted"/>
<feature type="transmembrane region" description="Helical" evidence="2">
    <location>
        <begin position="59"/>
        <end position="78"/>
    </location>
</feature>
<dbReference type="STRING" id="323097.Nham_3342"/>
<evidence type="ECO:0000256" key="1">
    <source>
        <dbReference type="SAM" id="MobiDB-lite"/>
    </source>
</evidence>
<feature type="region of interest" description="Disordered" evidence="1">
    <location>
        <begin position="132"/>
        <end position="154"/>
    </location>
</feature>
<reference evidence="3 4" key="1">
    <citation type="submission" date="2006-03" db="EMBL/GenBank/DDBJ databases">
        <title>Complete sequence of chromosome of Nitrobacter hamburgensis X14.</title>
        <authorList>
            <consortium name="US DOE Joint Genome Institute"/>
            <person name="Copeland A."/>
            <person name="Lucas S."/>
            <person name="Lapidus A."/>
            <person name="Barry K."/>
            <person name="Detter J.C."/>
            <person name="Glavina del Rio T."/>
            <person name="Hammon N."/>
            <person name="Israni S."/>
            <person name="Dalin E."/>
            <person name="Tice H."/>
            <person name="Pitluck S."/>
            <person name="Chain P."/>
            <person name="Malfatti S."/>
            <person name="Shin M."/>
            <person name="Vergez L."/>
            <person name="Schmutz J."/>
            <person name="Larimer F."/>
            <person name="Land M."/>
            <person name="Hauser L."/>
            <person name="Kyrpides N."/>
            <person name="Ivanova N."/>
            <person name="Ward B."/>
            <person name="Arp D."/>
            <person name="Klotz M."/>
            <person name="Stein L."/>
            <person name="O'Mullan G."/>
            <person name="Starkenburg S."/>
            <person name="Sayavedra L."/>
            <person name="Poret-Peterson A.T."/>
            <person name="Gentry M.E."/>
            <person name="Bruce D."/>
            <person name="Richardson P."/>
        </authorList>
    </citation>
    <scope>NUCLEOTIDE SEQUENCE [LARGE SCALE GENOMIC DNA]</scope>
    <source>
        <strain evidence="4">DSM 10229 / NCIMB 13809 / X14</strain>
    </source>
</reference>
<protein>
    <recommendedName>
        <fullName evidence="5">Low affinity iron permease family protein</fullName>
    </recommendedName>
</protein>
<dbReference type="eggNOG" id="COG5478">
    <property type="taxonomic scope" value="Bacteria"/>
</dbReference>
<keyword evidence="2" id="KW-0812">Transmembrane</keyword>
<dbReference type="OrthoDB" id="119761at2"/>
<evidence type="ECO:0000313" key="4">
    <source>
        <dbReference type="Proteomes" id="UP000001953"/>
    </source>
</evidence>
<dbReference type="GO" id="GO:0055085">
    <property type="term" value="P:transmembrane transport"/>
    <property type="evidence" value="ECO:0007669"/>
    <property type="project" value="InterPro"/>
</dbReference>
<feature type="transmembrane region" description="Helical" evidence="2">
    <location>
        <begin position="35"/>
        <end position="53"/>
    </location>
</feature>
<dbReference type="Pfam" id="PF04120">
    <property type="entry name" value="Iron_permease"/>
    <property type="match status" value="1"/>
</dbReference>
<dbReference type="KEGG" id="nha:Nham_3342"/>
<dbReference type="InterPro" id="IPR007251">
    <property type="entry name" value="Iron_permease_Fet4"/>
</dbReference>
<sequence>MLSNDERQPKQSGRAAKIFGNIANRASWAAGRASTFMIAAAVVVVWAVTGPIFKFSDTWQLVINTGTTIVTFLMVFLIQNSQNRDGAAIQVKLDELIRVSKAHNSFVGIEHLTDEELEDIREKCELRAEAEKAGEQSVARTGKEAKLAAGKAVA</sequence>